<dbReference type="InterPro" id="IPR039298">
    <property type="entry name" value="ACOT13"/>
</dbReference>
<dbReference type="PANTHER" id="PTHR21660">
    <property type="entry name" value="THIOESTERASE SUPERFAMILY MEMBER-RELATED"/>
    <property type="match status" value="1"/>
</dbReference>
<evidence type="ECO:0000313" key="5">
    <source>
        <dbReference type="Proteomes" id="UP000243106"/>
    </source>
</evidence>
<evidence type="ECO:0000256" key="1">
    <source>
        <dbReference type="ARBA" id="ARBA00008324"/>
    </source>
</evidence>
<proteinExistence type="inferred from homology"/>
<gene>
    <name evidence="4" type="ORF">SAMN05421853_11160</name>
</gene>
<dbReference type="SUPFAM" id="SSF54637">
    <property type="entry name" value="Thioesterase/thiol ester dehydrase-isomerase"/>
    <property type="match status" value="1"/>
</dbReference>
<dbReference type="RefSeq" id="WP_175497567.1">
    <property type="nucleotide sequence ID" value="NZ_FOXV01000011.1"/>
</dbReference>
<protein>
    <submittedName>
        <fullName evidence="4">Uncharacterized domain 1-containing protein</fullName>
    </submittedName>
</protein>
<sequence length="142" mass="15145">MADREEPRGADAMPPQSEFAKLAGIRLVEATLDRVVCEMHVTETLTNRNGVLHGGAMMTLADNAAGSVAFINIPASKSNTTIEAKTNFLRGVKVGDTVTATCTPIHRGRTTLVLQVVMTRSDGKQAAVTTQTHLVLDWNGEG</sequence>
<evidence type="ECO:0000313" key="4">
    <source>
        <dbReference type="EMBL" id="SFQ58251.1"/>
    </source>
</evidence>
<dbReference type="Proteomes" id="UP000243106">
    <property type="component" value="Unassembled WGS sequence"/>
</dbReference>
<reference evidence="5" key="1">
    <citation type="submission" date="2016-10" db="EMBL/GenBank/DDBJ databases">
        <authorList>
            <person name="Varghese N."/>
            <person name="Submissions S."/>
        </authorList>
    </citation>
    <scope>NUCLEOTIDE SEQUENCE [LARGE SCALE GENOMIC DNA]</scope>
    <source>
        <strain evidence="5">JCM 10271</strain>
    </source>
</reference>
<evidence type="ECO:0000259" key="3">
    <source>
        <dbReference type="Pfam" id="PF03061"/>
    </source>
</evidence>
<dbReference type="CDD" id="cd03443">
    <property type="entry name" value="PaaI_thioesterase"/>
    <property type="match status" value="1"/>
</dbReference>
<comment type="similarity">
    <text evidence="1">Belongs to the thioesterase PaaI family.</text>
</comment>
<dbReference type="NCBIfam" id="TIGR00369">
    <property type="entry name" value="unchar_dom_1"/>
    <property type="match status" value="1"/>
</dbReference>
<keyword evidence="2" id="KW-0378">Hydrolase</keyword>
<accession>A0A1I5ZP67</accession>
<dbReference type="GO" id="GO:0047617">
    <property type="term" value="F:fatty acyl-CoA hydrolase activity"/>
    <property type="evidence" value="ECO:0007669"/>
    <property type="project" value="InterPro"/>
</dbReference>
<evidence type="ECO:0000256" key="2">
    <source>
        <dbReference type="ARBA" id="ARBA00022801"/>
    </source>
</evidence>
<dbReference type="STRING" id="93684.SAMN05421853_11160"/>
<dbReference type="PANTHER" id="PTHR21660:SF1">
    <property type="entry name" value="ACYL-COENZYME A THIOESTERASE 13"/>
    <property type="match status" value="1"/>
</dbReference>
<feature type="domain" description="Thioesterase" evidence="3">
    <location>
        <begin position="49"/>
        <end position="126"/>
    </location>
</feature>
<dbReference type="Gene3D" id="3.10.129.10">
    <property type="entry name" value="Hotdog Thioesterase"/>
    <property type="match status" value="1"/>
</dbReference>
<keyword evidence="5" id="KW-1185">Reference proteome</keyword>
<dbReference type="InterPro" id="IPR029069">
    <property type="entry name" value="HotDog_dom_sf"/>
</dbReference>
<organism evidence="4 5">
    <name type="scientific">Roseivivax halotolerans</name>
    <dbReference type="NCBI Taxonomy" id="93684"/>
    <lineage>
        <taxon>Bacteria</taxon>
        <taxon>Pseudomonadati</taxon>
        <taxon>Pseudomonadota</taxon>
        <taxon>Alphaproteobacteria</taxon>
        <taxon>Rhodobacterales</taxon>
        <taxon>Roseobacteraceae</taxon>
        <taxon>Roseivivax</taxon>
    </lineage>
</organism>
<dbReference type="Pfam" id="PF03061">
    <property type="entry name" value="4HBT"/>
    <property type="match status" value="1"/>
</dbReference>
<dbReference type="InterPro" id="IPR003736">
    <property type="entry name" value="PAAI_dom"/>
</dbReference>
<name>A0A1I5ZP67_9RHOB</name>
<dbReference type="AlphaFoldDB" id="A0A1I5ZP67"/>
<dbReference type="EMBL" id="FOXV01000011">
    <property type="protein sequence ID" value="SFQ58251.1"/>
    <property type="molecule type" value="Genomic_DNA"/>
</dbReference>
<dbReference type="InterPro" id="IPR006683">
    <property type="entry name" value="Thioestr_dom"/>
</dbReference>